<name>A0AAD9MTV4_9ANNE</name>
<dbReference type="InterPro" id="IPR036770">
    <property type="entry name" value="Ankyrin_rpt-contain_sf"/>
</dbReference>
<feature type="repeat" description="ANK" evidence="1">
    <location>
        <begin position="87"/>
        <end position="119"/>
    </location>
</feature>
<dbReference type="SUPFAM" id="SSF48403">
    <property type="entry name" value="Ankyrin repeat"/>
    <property type="match status" value="1"/>
</dbReference>
<reference evidence="3" key="1">
    <citation type="journal article" date="2023" name="Mol. Biol. Evol.">
        <title>Third-Generation Sequencing Reveals the Adaptive Role of the Epigenome in Three Deep-Sea Polychaetes.</title>
        <authorList>
            <person name="Perez M."/>
            <person name="Aroh O."/>
            <person name="Sun Y."/>
            <person name="Lan Y."/>
            <person name="Juniper S.K."/>
            <person name="Young C.R."/>
            <person name="Angers B."/>
            <person name="Qian P.Y."/>
        </authorList>
    </citation>
    <scope>NUCLEOTIDE SEQUENCE</scope>
    <source>
        <strain evidence="3">P08H-3</strain>
    </source>
</reference>
<organism evidence="3 4">
    <name type="scientific">Paralvinella palmiformis</name>
    <dbReference type="NCBI Taxonomy" id="53620"/>
    <lineage>
        <taxon>Eukaryota</taxon>
        <taxon>Metazoa</taxon>
        <taxon>Spiralia</taxon>
        <taxon>Lophotrochozoa</taxon>
        <taxon>Annelida</taxon>
        <taxon>Polychaeta</taxon>
        <taxon>Sedentaria</taxon>
        <taxon>Canalipalpata</taxon>
        <taxon>Terebellida</taxon>
        <taxon>Terebelliformia</taxon>
        <taxon>Alvinellidae</taxon>
        <taxon>Paralvinella</taxon>
    </lineage>
</organism>
<dbReference type="PROSITE" id="PS50088">
    <property type="entry name" value="ANK_REPEAT"/>
    <property type="match status" value="1"/>
</dbReference>
<gene>
    <name evidence="3" type="ORF">LSH36_800g01009</name>
</gene>
<feature type="compositionally biased region" description="Basic and acidic residues" evidence="2">
    <location>
        <begin position="297"/>
        <end position="307"/>
    </location>
</feature>
<evidence type="ECO:0000313" key="3">
    <source>
        <dbReference type="EMBL" id="KAK2143918.1"/>
    </source>
</evidence>
<dbReference type="AlphaFoldDB" id="A0AAD9MTV4"/>
<dbReference type="Gene3D" id="1.25.40.20">
    <property type="entry name" value="Ankyrin repeat-containing domain"/>
    <property type="match status" value="1"/>
</dbReference>
<comment type="caution">
    <text evidence="3">The sequence shown here is derived from an EMBL/GenBank/DDBJ whole genome shotgun (WGS) entry which is preliminary data.</text>
</comment>
<keyword evidence="4" id="KW-1185">Reference proteome</keyword>
<dbReference type="EMBL" id="JAODUP010000800">
    <property type="protein sequence ID" value="KAK2143918.1"/>
    <property type="molecule type" value="Genomic_DNA"/>
</dbReference>
<evidence type="ECO:0000313" key="4">
    <source>
        <dbReference type="Proteomes" id="UP001208570"/>
    </source>
</evidence>
<proteinExistence type="predicted"/>
<evidence type="ECO:0000256" key="2">
    <source>
        <dbReference type="SAM" id="MobiDB-lite"/>
    </source>
</evidence>
<evidence type="ECO:0000256" key="1">
    <source>
        <dbReference type="PROSITE-ProRule" id="PRU00023"/>
    </source>
</evidence>
<sequence length="486" mass="54244">MDVFELDIAEAEFKQTDIYGAIRSGKPDRVLVAIRNGSDVRVRDPEFHTTYLHLVVGVADAKTDHRLSPIIYQLSNAGIEVDAVQYKGETALELAIRRQLPHMVAGLLRAGASTKLKDYRAIIQRLKGSDRQAAIEDVFDRYEPGLWTAVEAGDCGMVHILVNSWCRIHVERNGKTLMDLARQSENAEGILSILDDYQVTIEFVHATLAGDKKRMLEFLMDSKPCDPYIMDISYLDVGTKLLTPRTLRQTAIGLGHKDILDYLPKDDLERDIDVKGYLGGLTLAAANTVLASQAKNGDNRKRDDQKEIGGTQETSSRKTKSSKFKPMKALIPYSNFKSSTSSDPDRSPDVIMEHSSREFGLFAKQLDLLNDSVFAEDDQSYERSRLTGSVALRSKAKSRKSVISTYSVEDSTAKSHDFDDRCLKGDAAITDHGSYPRNVVPFHGLSFVSKSHDYEKNWKRSSSLRSSVGHSKSRSKEIISKMCVIS</sequence>
<dbReference type="Proteomes" id="UP001208570">
    <property type="component" value="Unassembled WGS sequence"/>
</dbReference>
<protein>
    <recommendedName>
        <fullName evidence="5">Ankyrin repeat protein</fullName>
    </recommendedName>
</protein>
<keyword evidence="1" id="KW-0040">ANK repeat</keyword>
<evidence type="ECO:0008006" key="5">
    <source>
        <dbReference type="Google" id="ProtNLM"/>
    </source>
</evidence>
<accession>A0AAD9MTV4</accession>
<feature type="region of interest" description="Disordered" evidence="2">
    <location>
        <begin position="294"/>
        <end position="324"/>
    </location>
</feature>
<dbReference type="InterPro" id="IPR002110">
    <property type="entry name" value="Ankyrin_rpt"/>
</dbReference>